<dbReference type="Gene3D" id="1.10.357.40">
    <property type="entry name" value="YbiA-like"/>
    <property type="match status" value="1"/>
</dbReference>
<evidence type="ECO:0000313" key="2">
    <source>
        <dbReference type="EMBL" id="KAL2071933.1"/>
    </source>
</evidence>
<dbReference type="EMBL" id="JAZHXI010000005">
    <property type="protein sequence ID" value="KAL2071933.1"/>
    <property type="molecule type" value="Genomic_DNA"/>
</dbReference>
<dbReference type="Pfam" id="PF08719">
    <property type="entry name" value="NADAR"/>
    <property type="match status" value="1"/>
</dbReference>
<evidence type="ECO:0000313" key="3">
    <source>
        <dbReference type="Proteomes" id="UP001595075"/>
    </source>
</evidence>
<proteinExistence type="predicted"/>
<protein>
    <recommendedName>
        <fullName evidence="1">NADAR domain-containing protein</fullName>
    </recommendedName>
</protein>
<feature type="domain" description="NADAR" evidence="1">
    <location>
        <begin position="43"/>
        <end position="156"/>
    </location>
</feature>
<accession>A0ABR4CRC7</accession>
<comment type="caution">
    <text evidence="2">The sequence shown here is derived from an EMBL/GenBank/DDBJ whole genome shotgun (WGS) entry which is preliminary data.</text>
</comment>
<dbReference type="InterPro" id="IPR037238">
    <property type="entry name" value="YbiA-like_sf"/>
</dbReference>
<keyword evidence="3" id="KW-1185">Reference proteome</keyword>
<name>A0ABR4CRC7_9HELO</name>
<dbReference type="SUPFAM" id="SSF143990">
    <property type="entry name" value="YbiA-like"/>
    <property type="match status" value="1"/>
</dbReference>
<organism evidence="2 3">
    <name type="scientific">Oculimacula yallundae</name>
    <dbReference type="NCBI Taxonomy" id="86028"/>
    <lineage>
        <taxon>Eukaryota</taxon>
        <taxon>Fungi</taxon>
        <taxon>Dikarya</taxon>
        <taxon>Ascomycota</taxon>
        <taxon>Pezizomycotina</taxon>
        <taxon>Leotiomycetes</taxon>
        <taxon>Helotiales</taxon>
        <taxon>Ploettnerulaceae</taxon>
        <taxon>Oculimacula</taxon>
    </lineage>
</organism>
<sequence length="157" mass="17732">MEKHCSRRLKATSPFRKLTISKPLSTKSTPTSTSTKVSGNEIFFFATTGKNSFLFQWSTSLFKSDDRTQFNFAEQYMMFKKVKLLNDEVTAQNVVFEVKALEIKASSRQVAIFNVAAWVGSREGIVAEANFLKFIVCNMLVNGKTSKDKLMETGDRC</sequence>
<dbReference type="Proteomes" id="UP001595075">
    <property type="component" value="Unassembled WGS sequence"/>
</dbReference>
<evidence type="ECO:0000259" key="1">
    <source>
        <dbReference type="Pfam" id="PF08719"/>
    </source>
</evidence>
<gene>
    <name evidence="2" type="ORF">VTL71DRAFT_13168</name>
</gene>
<dbReference type="InterPro" id="IPR012816">
    <property type="entry name" value="NADAR"/>
</dbReference>
<dbReference type="CDD" id="cd15457">
    <property type="entry name" value="NADAR"/>
    <property type="match status" value="1"/>
</dbReference>
<reference evidence="2 3" key="1">
    <citation type="journal article" date="2024" name="Commun. Biol.">
        <title>Comparative genomic analysis of thermophilic fungi reveals convergent evolutionary adaptations and gene losses.</title>
        <authorList>
            <person name="Steindorff A.S."/>
            <person name="Aguilar-Pontes M.V."/>
            <person name="Robinson A.J."/>
            <person name="Andreopoulos B."/>
            <person name="LaButti K."/>
            <person name="Kuo A."/>
            <person name="Mondo S."/>
            <person name="Riley R."/>
            <person name="Otillar R."/>
            <person name="Haridas S."/>
            <person name="Lipzen A."/>
            <person name="Grimwood J."/>
            <person name="Schmutz J."/>
            <person name="Clum A."/>
            <person name="Reid I.D."/>
            <person name="Moisan M.C."/>
            <person name="Butler G."/>
            <person name="Nguyen T.T.M."/>
            <person name="Dewar K."/>
            <person name="Conant G."/>
            <person name="Drula E."/>
            <person name="Henrissat B."/>
            <person name="Hansel C."/>
            <person name="Singer S."/>
            <person name="Hutchinson M.I."/>
            <person name="de Vries R.P."/>
            <person name="Natvig D.O."/>
            <person name="Powell A.J."/>
            <person name="Tsang A."/>
            <person name="Grigoriev I.V."/>
        </authorList>
    </citation>
    <scope>NUCLEOTIDE SEQUENCE [LARGE SCALE GENOMIC DNA]</scope>
    <source>
        <strain evidence="2 3">CBS 494.80</strain>
    </source>
</reference>